<comment type="caution">
    <text evidence="2">The sequence shown here is derived from an EMBL/GenBank/DDBJ whole genome shotgun (WGS) entry which is preliminary data.</text>
</comment>
<evidence type="ECO:0008006" key="4">
    <source>
        <dbReference type="Google" id="ProtNLM"/>
    </source>
</evidence>
<proteinExistence type="predicted"/>
<feature type="transmembrane region" description="Helical" evidence="1">
    <location>
        <begin position="64"/>
        <end position="82"/>
    </location>
</feature>
<reference evidence="2 3" key="1">
    <citation type="submission" date="2019-02" db="EMBL/GenBank/DDBJ databases">
        <title>Genomic Encyclopedia of Type Strains, Phase IV (KMG-IV): sequencing the most valuable type-strain genomes for metagenomic binning, comparative biology and taxonomic classification.</title>
        <authorList>
            <person name="Goeker M."/>
        </authorList>
    </citation>
    <scope>NUCLEOTIDE SEQUENCE [LARGE SCALE GENOMIC DNA]</scope>
    <source>
        <strain evidence="2 3">DSM 17196</strain>
    </source>
</reference>
<keyword evidence="1" id="KW-1133">Transmembrane helix</keyword>
<protein>
    <recommendedName>
        <fullName evidence="4">Transglutaminase superfamily protein</fullName>
    </recommendedName>
</protein>
<feature type="transmembrane region" description="Helical" evidence="1">
    <location>
        <begin position="7"/>
        <end position="28"/>
    </location>
</feature>
<gene>
    <name evidence="2" type="ORF">EV197_0870</name>
</gene>
<organism evidence="2 3">
    <name type="scientific">Aquimarina brevivitae</name>
    <dbReference type="NCBI Taxonomy" id="323412"/>
    <lineage>
        <taxon>Bacteria</taxon>
        <taxon>Pseudomonadati</taxon>
        <taxon>Bacteroidota</taxon>
        <taxon>Flavobacteriia</taxon>
        <taxon>Flavobacteriales</taxon>
        <taxon>Flavobacteriaceae</taxon>
        <taxon>Aquimarina</taxon>
    </lineage>
</organism>
<dbReference type="EMBL" id="SGXE01000001">
    <property type="protein sequence ID" value="RZS99647.1"/>
    <property type="molecule type" value="Genomic_DNA"/>
</dbReference>
<keyword evidence="1" id="KW-0472">Membrane</keyword>
<keyword evidence="1" id="KW-0812">Transmembrane</keyword>
<sequence length="340" mass="39111">MASKGILGCFGYLSILLVAVVGSTFFSAITGISFYYSFLVCLFLLSWLIERFLNSGQEKRSSRYILYSIIITILVFVFNSAFQQNNHTSDYSKDIAEEVYKEQILEKGDSITLLSHQRSWLDNYGKSYQGVFSVRQQDYNRTKNNYATYSRQINPKTWQELYQYHITTDTPSLDLIIASLDQIRQEQNLNPMAFAEMVVTFVQDIPYSFVFNEACQSADTYVESIQKILKQCPECCIGEIPYGIQNPTGFMGNLKGDCDTRTVFIYAILSHFGYDVAILNSDFYQHSILGLNIPASGTYKTYHGKRYYVWETTNKSYTIGTLPKNVNNINHWYFVLTKTN</sequence>
<evidence type="ECO:0000313" key="2">
    <source>
        <dbReference type="EMBL" id="RZS99647.1"/>
    </source>
</evidence>
<keyword evidence="3" id="KW-1185">Reference proteome</keyword>
<evidence type="ECO:0000313" key="3">
    <source>
        <dbReference type="Proteomes" id="UP000292262"/>
    </source>
</evidence>
<dbReference type="Proteomes" id="UP000292262">
    <property type="component" value="Unassembled WGS sequence"/>
</dbReference>
<name>A0A4Q7PHM0_9FLAO</name>
<dbReference type="AlphaFoldDB" id="A0A4Q7PHM0"/>
<dbReference type="OrthoDB" id="614471at2"/>
<dbReference type="RefSeq" id="WP_130285472.1">
    <property type="nucleotide sequence ID" value="NZ_SGXE01000001.1"/>
</dbReference>
<accession>A0A4Q7PHM0</accession>
<evidence type="ECO:0000256" key="1">
    <source>
        <dbReference type="SAM" id="Phobius"/>
    </source>
</evidence>
<feature type="transmembrane region" description="Helical" evidence="1">
    <location>
        <begin position="34"/>
        <end position="52"/>
    </location>
</feature>